<keyword evidence="6" id="KW-0378">Hydrolase</keyword>
<keyword evidence="8" id="KW-0520">NAD</keyword>
<dbReference type="Gene3D" id="3.90.79.20">
    <property type="match status" value="1"/>
</dbReference>
<comment type="cofactor">
    <cofactor evidence="1">
        <name>Mg(2+)</name>
        <dbReference type="ChEBI" id="CHEBI:18420"/>
    </cofactor>
</comment>
<dbReference type="RefSeq" id="WP_076702247.1">
    <property type="nucleotide sequence ID" value="NZ_MRDE01000017.1"/>
</dbReference>
<dbReference type="STRING" id="554083.BKD30_03755"/>
<evidence type="ECO:0000256" key="8">
    <source>
        <dbReference type="ARBA" id="ARBA00023027"/>
    </source>
</evidence>
<feature type="domain" description="Nudix hydrolase" evidence="10">
    <location>
        <begin position="184"/>
        <end position="308"/>
    </location>
</feature>
<evidence type="ECO:0000256" key="4">
    <source>
        <dbReference type="ARBA" id="ARBA00012381"/>
    </source>
</evidence>
<dbReference type="InterPro" id="IPR015376">
    <property type="entry name" value="Znr_NADH_PPase"/>
</dbReference>
<dbReference type="Pfam" id="PF09297">
    <property type="entry name" value="Zn_ribbon_NUD"/>
    <property type="match status" value="1"/>
</dbReference>
<dbReference type="GO" id="GO:0006742">
    <property type="term" value="P:NADP+ catabolic process"/>
    <property type="evidence" value="ECO:0007669"/>
    <property type="project" value="TreeGrafter"/>
</dbReference>
<dbReference type="PANTHER" id="PTHR42904">
    <property type="entry name" value="NUDIX HYDROLASE, NUDC SUBFAMILY"/>
    <property type="match status" value="1"/>
</dbReference>
<evidence type="ECO:0000313" key="12">
    <source>
        <dbReference type="Proteomes" id="UP000187085"/>
    </source>
</evidence>
<dbReference type="PROSITE" id="PS00893">
    <property type="entry name" value="NUDIX_BOX"/>
    <property type="match status" value="1"/>
</dbReference>
<dbReference type="AlphaFoldDB" id="A0A1R1LHK7"/>
<evidence type="ECO:0000256" key="9">
    <source>
        <dbReference type="ARBA" id="ARBA00023679"/>
    </source>
</evidence>
<dbReference type="GO" id="GO:0035529">
    <property type="term" value="F:NADH pyrophosphatase activity"/>
    <property type="evidence" value="ECO:0007669"/>
    <property type="project" value="TreeGrafter"/>
</dbReference>
<dbReference type="GO" id="GO:0019677">
    <property type="term" value="P:NAD+ catabolic process"/>
    <property type="evidence" value="ECO:0007669"/>
    <property type="project" value="TreeGrafter"/>
</dbReference>
<evidence type="ECO:0000256" key="3">
    <source>
        <dbReference type="ARBA" id="ARBA00009595"/>
    </source>
</evidence>
<gene>
    <name evidence="11" type="ORF">BKD30_03755</name>
</gene>
<accession>A0A1R1LHK7</accession>
<evidence type="ECO:0000256" key="5">
    <source>
        <dbReference type="ARBA" id="ARBA00022723"/>
    </source>
</evidence>
<dbReference type="PANTHER" id="PTHR42904:SF6">
    <property type="entry name" value="NAD-CAPPED RNA HYDROLASE NUDT12"/>
    <property type="match status" value="1"/>
</dbReference>
<keyword evidence="7" id="KW-0460">Magnesium</keyword>
<comment type="similarity">
    <text evidence="3">Belongs to the Nudix hydrolase family. NudC subfamily.</text>
</comment>
<organism evidence="11 12">
    <name type="scientific">Tersicoccus phoenicis</name>
    <dbReference type="NCBI Taxonomy" id="554083"/>
    <lineage>
        <taxon>Bacteria</taxon>
        <taxon>Bacillati</taxon>
        <taxon>Actinomycetota</taxon>
        <taxon>Actinomycetes</taxon>
        <taxon>Micrococcales</taxon>
        <taxon>Micrococcaceae</taxon>
        <taxon>Tersicoccus</taxon>
    </lineage>
</organism>
<proteinExistence type="inferred from homology"/>
<dbReference type="SUPFAM" id="SSF55811">
    <property type="entry name" value="Nudix"/>
    <property type="match status" value="1"/>
</dbReference>
<comment type="caution">
    <text evidence="11">The sequence shown here is derived from an EMBL/GenBank/DDBJ whole genome shotgun (WGS) entry which is preliminary data.</text>
</comment>
<dbReference type="InterPro" id="IPR049734">
    <property type="entry name" value="NudC-like_C"/>
</dbReference>
<evidence type="ECO:0000313" key="11">
    <source>
        <dbReference type="EMBL" id="OMH27021.1"/>
    </source>
</evidence>
<dbReference type="Gene3D" id="3.90.79.10">
    <property type="entry name" value="Nucleoside Triphosphate Pyrophosphohydrolase"/>
    <property type="match status" value="1"/>
</dbReference>
<dbReference type="InterPro" id="IPR050241">
    <property type="entry name" value="NAD-cap_RNA_hydrolase_NudC"/>
</dbReference>
<dbReference type="CDD" id="cd03429">
    <property type="entry name" value="NUDIX_NADH_pyrophosphatase_Nudt13"/>
    <property type="match status" value="1"/>
</dbReference>
<dbReference type="OrthoDB" id="9791656at2"/>
<keyword evidence="5" id="KW-0479">Metal-binding</keyword>
<evidence type="ECO:0000256" key="7">
    <source>
        <dbReference type="ARBA" id="ARBA00022842"/>
    </source>
</evidence>
<reference evidence="11 12" key="1">
    <citation type="submission" date="2016-12" db="EMBL/GenBank/DDBJ databases">
        <title>Draft genome of Tersicoccus phoenicis 1P05MA.</title>
        <authorList>
            <person name="Nakajima Y."/>
            <person name="Yoshizawa S."/>
            <person name="Nakamura K."/>
            <person name="Ogura Y."/>
            <person name="Hayashi T."/>
            <person name="Kogure K."/>
        </authorList>
    </citation>
    <scope>NUCLEOTIDE SEQUENCE [LARGE SCALE GENOMIC DNA]</scope>
    <source>
        <strain evidence="11 12">1p05MA</strain>
    </source>
</reference>
<protein>
    <recommendedName>
        <fullName evidence="4">NAD(+) diphosphatase</fullName>
        <ecNumber evidence="4">3.6.1.22</ecNumber>
    </recommendedName>
</protein>
<dbReference type="PROSITE" id="PS51462">
    <property type="entry name" value="NUDIX"/>
    <property type="match status" value="1"/>
</dbReference>
<dbReference type="NCBIfam" id="NF001299">
    <property type="entry name" value="PRK00241.1"/>
    <property type="match status" value="1"/>
</dbReference>
<dbReference type="Proteomes" id="UP000187085">
    <property type="component" value="Unassembled WGS sequence"/>
</dbReference>
<keyword evidence="12" id="KW-1185">Reference proteome</keyword>
<name>A0A1R1LHK7_9MICC</name>
<evidence type="ECO:0000259" key="10">
    <source>
        <dbReference type="PROSITE" id="PS51462"/>
    </source>
</evidence>
<dbReference type="Pfam" id="PF00293">
    <property type="entry name" value="NUDIX"/>
    <property type="match status" value="1"/>
</dbReference>
<comment type="cofactor">
    <cofactor evidence="2">
        <name>Zn(2+)</name>
        <dbReference type="ChEBI" id="CHEBI:29105"/>
    </cofactor>
</comment>
<comment type="catalytic activity">
    <reaction evidence="9">
        <text>a 5'-end NAD(+)-phospho-ribonucleoside in mRNA + H2O = a 5'-end phospho-adenosine-phospho-ribonucleoside in mRNA + beta-nicotinamide D-ribonucleotide + 2 H(+)</text>
        <dbReference type="Rhea" id="RHEA:60876"/>
        <dbReference type="Rhea" id="RHEA-COMP:15698"/>
        <dbReference type="Rhea" id="RHEA-COMP:15719"/>
        <dbReference type="ChEBI" id="CHEBI:14649"/>
        <dbReference type="ChEBI" id="CHEBI:15377"/>
        <dbReference type="ChEBI" id="CHEBI:15378"/>
        <dbReference type="ChEBI" id="CHEBI:144029"/>
        <dbReference type="ChEBI" id="CHEBI:144051"/>
    </reaction>
    <physiologicalReaction direction="left-to-right" evidence="9">
        <dbReference type="Rhea" id="RHEA:60877"/>
    </physiologicalReaction>
</comment>
<evidence type="ECO:0000256" key="2">
    <source>
        <dbReference type="ARBA" id="ARBA00001947"/>
    </source>
</evidence>
<dbReference type="EMBL" id="MRDE01000017">
    <property type="protein sequence ID" value="OMH27021.1"/>
    <property type="molecule type" value="Genomic_DNA"/>
</dbReference>
<sequence length="328" mass="35025">MGSIEATVNATLLLSRAGVDRRGERRSDPDLFDRLASSTTTRYLPLRDGQAPIRDGGLVLLDVAPAGDGTPPLYLGATTADGAVPAGTDVVLVPVPGSESAGPADAGVYQDDHAGAVVPGAQWRGLRDAVDDLDAVEAGLFVESLALHHWHRVHRHCPRCGAPTEVVEAGWVRRCTADGSQHFPRTDPAIICTVVDDDDRLLLGRSAQWPANRFSTLAGFVEPGESLEAAVVREIGEEAGLVVDSPRYLGSQPWPFPCSLMLGFTAHATGTRAVPDGIEILDLRWFTRAELVSAVGAGEIRLPGTLSIARRLIEHWYGEPLTDPEGER</sequence>
<dbReference type="InterPro" id="IPR015797">
    <property type="entry name" value="NUDIX_hydrolase-like_dom_sf"/>
</dbReference>
<evidence type="ECO:0000256" key="1">
    <source>
        <dbReference type="ARBA" id="ARBA00001946"/>
    </source>
</evidence>
<dbReference type="EC" id="3.6.1.22" evidence="4"/>
<dbReference type="GO" id="GO:0046872">
    <property type="term" value="F:metal ion binding"/>
    <property type="evidence" value="ECO:0007669"/>
    <property type="project" value="UniProtKB-KW"/>
</dbReference>
<evidence type="ECO:0000256" key="6">
    <source>
        <dbReference type="ARBA" id="ARBA00022801"/>
    </source>
</evidence>
<dbReference type="GO" id="GO:0005829">
    <property type="term" value="C:cytosol"/>
    <property type="evidence" value="ECO:0007669"/>
    <property type="project" value="TreeGrafter"/>
</dbReference>
<dbReference type="InterPro" id="IPR020084">
    <property type="entry name" value="NUDIX_hydrolase_CS"/>
</dbReference>
<dbReference type="InterPro" id="IPR000086">
    <property type="entry name" value="NUDIX_hydrolase_dom"/>
</dbReference>